<feature type="chain" id="PRO_5045736085" evidence="1">
    <location>
        <begin position="30"/>
        <end position="518"/>
    </location>
</feature>
<name>A0ABX2EP44_9BURK</name>
<evidence type="ECO:0000313" key="3">
    <source>
        <dbReference type="Proteomes" id="UP000737171"/>
    </source>
</evidence>
<gene>
    <name evidence="2" type="ORF">HLB44_25220</name>
</gene>
<dbReference type="InterPro" id="IPR025566">
    <property type="entry name" value="DUF4331"/>
</dbReference>
<dbReference type="Pfam" id="PF14224">
    <property type="entry name" value="DUF4331"/>
    <property type="match status" value="1"/>
</dbReference>
<sequence>MTPIRKNPRRWIRRIAALALAATGIAAQASSHREALAVLNEPCADNTDTYAWVKPGAHDKLYLIMNFNPLHEPGQGNQGLRACNGYRYQFHIGMGTSLADRVVYRVEFKNTLVPEAAPSPSDPLGGGNELLWQLTGGTETMKVTRIVRSGRPMPIDEADPTRTTVLADNLPVLPNNHGPQTDRLIYGLGTFQGYDSGDATSREVGLYDQSFVDRFIHSLANGGRVIAGQFDDPYQLDEKGVFDLVNLNRDDLGGIPGARRPPGKDVFTGFNVFSIALEVPITDLFPGGIPHNGTLVANSTDSLLRVHSSINRQRVQTVDMANAITGLKGAGDWVQVGRNGLPLFNAGLVGTQRHTLYLRSGPERDITNFGADVLFPVLVRNADALGIYRALGVPQSAVNTLKGPRLDIVNAINLGRPIPVADGFTGDVITLDAAIDSSFPNGRRLGGGTAPNRNQVNVNTVLISLIVAGNPAAGLAKGVEVNDKDYLSRFPFLAPAHQGLLQGHGGINVPTVPDIPTP</sequence>
<evidence type="ECO:0000256" key="1">
    <source>
        <dbReference type="SAM" id="SignalP"/>
    </source>
</evidence>
<proteinExistence type="predicted"/>
<dbReference type="Proteomes" id="UP000737171">
    <property type="component" value="Unassembled WGS sequence"/>
</dbReference>
<feature type="signal peptide" evidence="1">
    <location>
        <begin position="1"/>
        <end position="29"/>
    </location>
</feature>
<protein>
    <submittedName>
        <fullName evidence="2">DUF4331 family protein</fullName>
    </submittedName>
</protein>
<comment type="caution">
    <text evidence="2">The sequence shown here is derived from an EMBL/GenBank/DDBJ whole genome shotgun (WGS) entry which is preliminary data.</text>
</comment>
<dbReference type="EMBL" id="JABRWJ010000008">
    <property type="protein sequence ID" value="NRF70315.1"/>
    <property type="molecule type" value="Genomic_DNA"/>
</dbReference>
<keyword evidence="3" id="KW-1185">Reference proteome</keyword>
<accession>A0ABX2EP44</accession>
<organism evidence="2 3">
    <name type="scientific">Pseudaquabacterium terrae</name>
    <dbReference type="NCBI Taxonomy" id="2732868"/>
    <lineage>
        <taxon>Bacteria</taxon>
        <taxon>Pseudomonadati</taxon>
        <taxon>Pseudomonadota</taxon>
        <taxon>Betaproteobacteria</taxon>
        <taxon>Burkholderiales</taxon>
        <taxon>Sphaerotilaceae</taxon>
        <taxon>Pseudaquabacterium</taxon>
    </lineage>
</organism>
<dbReference type="RefSeq" id="WP_173129105.1">
    <property type="nucleotide sequence ID" value="NZ_JABRWJ010000008.1"/>
</dbReference>
<reference evidence="2 3" key="1">
    <citation type="submission" date="2020-05" db="EMBL/GenBank/DDBJ databases">
        <title>Aquincola sp. isolate from soil.</title>
        <authorList>
            <person name="Han J."/>
            <person name="Kim D.-U."/>
        </authorList>
    </citation>
    <scope>NUCLEOTIDE SEQUENCE [LARGE SCALE GENOMIC DNA]</scope>
    <source>
        <strain evidence="2 3">S2</strain>
    </source>
</reference>
<evidence type="ECO:0000313" key="2">
    <source>
        <dbReference type="EMBL" id="NRF70315.1"/>
    </source>
</evidence>
<keyword evidence="1" id="KW-0732">Signal</keyword>